<evidence type="ECO:0000256" key="13">
    <source>
        <dbReference type="ARBA" id="ARBA00022984"/>
    </source>
</evidence>
<accession>A0A411E7K4</accession>
<dbReference type="Proteomes" id="UP000290889">
    <property type="component" value="Chromosome"/>
</dbReference>
<dbReference type="InterPro" id="IPR016167">
    <property type="entry name" value="FAD-bd_PCMH_sub1"/>
</dbReference>
<evidence type="ECO:0000256" key="17">
    <source>
        <dbReference type="ARBA" id="ARBA00031026"/>
    </source>
</evidence>
<dbReference type="EC" id="1.3.1.98" evidence="5 19"/>
<gene>
    <name evidence="19" type="primary">murB</name>
    <name evidence="21" type="ORF">EQY75_02415</name>
</gene>
<feature type="domain" description="FAD-binding PCMH-type" evidence="20">
    <location>
        <begin position="16"/>
        <end position="186"/>
    </location>
</feature>
<evidence type="ECO:0000256" key="16">
    <source>
        <dbReference type="ARBA" id="ARBA00023316"/>
    </source>
</evidence>
<evidence type="ECO:0000256" key="8">
    <source>
        <dbReference type="ARBA" id="ARBA00022618"/>
    </source>
</evidence>
<keyword evidence="13 19" id="KW-0573">Peptidoglycan synthesis</keyword>
<sequence>MKVQEQVSLKPYNTFGIDVKARYFAEVTSIEELEWILKQEKYPTKMILGGGSNMLLTQDLDALVIHIGLMGKKIVKEEDNYAEVRVMAGENWHDLVLWTLDKNMGGLENLSLIPGSVGSAPIQNIGAYGVELKDHFISCEAMEIETCKLCTFSLEDCDFGYRESFFKQQGKGKYVITSVNFKLTTKDHQLRIGYGTIGEELSNANVLHPTIEDISRAVIHIRQRKLPDPAVLGNSGSFFKNPVVQASKYEELKERYPEIPSYRISENEIKIPAAWMIDTCGFKGTRQGDAGVHERQALVLVNYGNASGEEILNLARQIQEKVKLNFGISIHPEVNIL</sequence>
<dbReference type="Gene3D" id="3.30.465.10">
    <property type="match status" value="1"/>
</dbReference>
<dbReference type="UniPathway" id="UPA00219"/>
<dbReference type="OrthoDB" id="9804753at2"/>
<dbReference type="Gene3D" id="3.30.43.10">
    <property type="entry name" value="Uridine Diphospho-n-acetylenolpyruvylglucosamine Reductase, domain 2"/>
    <property type="match status" value="1"/>
</dbReference>
<evidence type="ECO:0000256" key="18">
    <source>
        <dbReference type="ARBA" id="ARBA00048914"/>
    </source>
</evidence>
<dbReference type="GO" id="GO:0009252">
    <property type="term" value="P:peptidoglycan biosynthetic process"/>
    <property type="evidence" value="ECO:0007669"/>
    <property type="project" value="UniProtKB-UniRule"/>
</dbReference>
<comment type="subcellular location">
    <subcellularLocation>
        <location evidence="3 19">Cytoplasm</location>
    </subcellularLocation>
</comment>
<evidence type="ECO:0000256" key="19">
    <source>
        <dbReference type="HAMAP-Rule" id="MF_00037"/>
    </source>
</evidence>
<evidence type="ECO:0000256" key="9">
    <source>
        <dbReference type="ARBA" id="ARBA00022630"/>
    </source>
</evidence>
<dbReference type="GO" id="GO:0008762">
    <property type="term" value="F:UDP-N-acetylmuramate dehydrogenase activity"/>
    <property type="evidence" value="ECO:0007669"/>
    <property type="project" value="UniProtKB-UniRule"/>
</dbReference>
<keyword evidence="14 19" id="KW-0560">Oxidoreductase</keyword>
<protein>
    <recommendedName>
        <fullName evidence="6 19">UDP-N-acetylenolpyruvoylglucosamine reductase</fullName>
        <ecNumber evidence="5 19">1.3.1.98</ecNumber>
    </recommendedName>
    <alternativeName>
        <fullName evidence="17 19">UDP-N-acetylmuramate dehydrogenase</fullName>
    </alternativeName>
</protein>
<dbReference type="GO" id="GO:0071555">
    <property type="term" value="P:cell wall organization"/>
    <property type="evidence" value="ECO:0007669"/>
    <property type="project" value="UniProtKB-KW"/>
</dbReference>
<evidence type="ECO:0000256" key="10">
    <source>
        <dbReference type="ARBA" id="ARBA00022827"/>
    </source>
</evidence>
<dbReference type="GO" id="GO:0008360">
    <property type="term" value="P:regulation of cell shape"/>
    <property type="evidence" value="ECO:0007669"/>
    <property type="project" value="UniProtKB-KW"/>
</dbReference>
<dbReference type="RefSeq" id="WP_129602555.1">
    <property type="nucleotide sequence ID" value="NZ_CP035544.1"/>
</dbReference>
<dbReference type="InterPro" id="IPR006094">
    <property type="entry name" value="Oxid_FAD_bind_N"/>
</dbReference>
<evidence type="ECO:0000256" key="5">
    <source>
        <dbReference type="ARBA" id="ARBA00012518"/>
    </source>
</evidence>
<organism evidence="21 22">
    <name type="scientific">Muriicola soli</name>
    <dbReference type="NCBI Taxonomy" id="2507538"/>
    <lineage>
        <taxon>Bacteria</taxon>
        <taxon>Pseudomonadati</taxon>
        <taxon>Bacteroidota</taxon>
        <taxon>Flavobacteriia</taxon>
        <taxon>Flavobacteriales</taxon>
        <taxon>Flavobacteriaceae</taxon>
        <taxon>Muriicola</taxon>
    </lineage>
</organism>
<comment type="cofactor">
    <cofactor evidence="1 19">
        <name>FAD</name>
        <dbReference type="ChEBI" id="CHEBI:57692"/>
    </cofactor>
</comment>
<evidence type="ECO:0000256" key="2">
    <source>
        <dbReference type="ARBA" id="ARBA00003921"/>
    </source>
</evidence>
<dbReference type="Pfam" id="PF01565">
    <property type="entry name" value="FAD_binding_4"/>
    <property type="match status" value="1"/>
</dbReference>
<feature type="active site" description="Proton donor" evidence="19">
    <location>
        <position position="237"/>
    </location>
</feature>
<feature type="active site" evidence="19">
    <location>
        <position position="333"/>
    </location>
</feature>
<comment type="pathway">
    <text evidence="4 19">Cell wall biogenesis; peptidoglycan biosynthesis.</text>
</comment>
<evidence type="ECO:0000313" key="21">
    <source>
        <dbReference type="EMBL" id="QBA63503.1"/>
    </source>
</evidence>
<dbReference type="InterPro" id="IPR016166">
    <property type="entry name" value="FAD-bd_PCMH"/>
</dbReference>
<evidence type="ECO:0000259" key="20">
    <source>
        <dbReference type="PROSITE" id="PS51387"/>
    </source>
</evidence>
<evidence type="ECO:0000256" key="3">
    <source>
        <dbReference type="ARBA" id="ARBA00004496"/>
    </source>
</evidence>
<dbReference type="PANTHER" id="PTHR21071:SF4">
    <property type="entry name" value="UDP-N-ACETYLENOLPYRUVOYLGLUCOSAMINE REDUCTASE"/>
    <property type="match status" value="1"/>
</dbReference>
<dbReference type="PROSITE" id="PS51387">
    <property type="entry name" value="FAD_PCMH"/>
    <property type="match status" value="1"/>
</dbReference>
<feature type="active site" evidence="19">
    <location>
        <position position="162"/>
    </location>
</feature>
<keyword evidence="7 19" id="KW-0963">Cytoplasm</keyword>
<keyword evidence="8 19" id="KW-0132">Cell division</keyword>
<dbReference type="NCBIfam" id="TIGR00179">
    <property type="entry name" value="murB"/>
    <property type="match status" value="1"/>
</dbReference>
<evidence type="ECO:0000256" key="11">
    <source>
        <dbReference type="ARBA" id="ARBA00022857"/>
    </source>
</evidence>
<dbReference type="PANTHER" id="PTHR21071">
    <property type="entry name" value="UDP-N-ACETYLENOLPYRUVOYLGLUCOSAMINE REDUCTASE"/>
    <property type="match status" value="1"/>
</dbReference>
<evidence type="ECO:0000313" key="22">
    <source>
        <dbReference type="Proteomes" id="UP000290889"/>
    </source>
</evidence>
<evidence type="ECO:0000256" key="15">
    <source>
        <dbReference type="ARBA" id="ARBA00023306"/>
    </source>
</evidence>
<dbReference type="InterPro" id="IPR003170">
    <property type="entry name" value="MurB"/>
</dbReference>
<name>A0A411E7K4_9FLAO</name>
<evidence type="ECO:0000256" key="1">
    <source>
        <dbReference type="ARBA" id="ARBA00001974"/>
    </source>
</evidence>
<keyword evidence="15 19" id="KW-0131">Cell cycle</keyword>
<dbReference type="SUPFAM" id="SSF56194">
    <property type="entry name" value="Uridine diphospho-N-Acetylenolpyruvylglucosamine reductase, MurB, C-terminal domain"/>
    <property type="match status" value="1"/>
</dbReference>
<evidence type="ECO:0000256" key="12">
    <source>
        <dbReference type="ARBA" id="ARBA00022960"/>
    </source>
</evidence>
<dbReference type="GO" id="GO:0005829">
    <property type="term" value="C:cytosol"/>
    <property type="evidence" value="ECO:0007669"/>
    <property type="project" value="TreeGrafter"/>
</dbReference>
<dbReference type="NCBIfam" id="NF000755">
    <property type="entry name" value="PRK00046.1"/>
    <property type="match status" value="1"/>
</dbReference>
<comment type="catalytic activity">
    <reaction evidence="18 19">
        <text>UDP-N-acetyl-alpha-D-muramate + NADP(+) = UDP-N-acetyl-3-O-(1-carboxyvinyl)-alpha-D-glucosamine + NADPH + H(+)</text>
        <dbReference type="Rhea" id="RHEA:12248"/>
        <dbReference type="ChEBI" id="CHEBI:15378"/>
        <dbReference type="ChEBI" id="CHEBI:57783"/>
        <dbReference type="ChEBI" id="CHEBI:58349"/>
        <dbReference type="ChEBI" id="CHEBI:68483"/>
        <dbReference type="ChEBI" id="CHEBI:70757"/>
        <dbReference type="EC" id="1.3.1.98"/>
    </reaction>
</comment>
<dbReference type="Pfam" id="PF02873">
    <property type="entry name" value="MurB_C"/>
    <property type="match status" value="1"/>
</dbReference>
<dbReference type="KEGG" id="mur:EQY75_02415"/>
<keyword evidence="16 19" id="KW-0961">Cell wall biogenesis/degradation</keyword>
<evidence type="ECO:0000256" key="6">
    <source>
        <dbReference type="ARBA" id="ARBA00015188"/>
    </source>
</evidence>
<reference evidence="21 22" key="1">
    <citation type="submission" date="2019-01" db="EMBL/GenBank/DDBJ databases">
        <title>Muriicola soli sp. nov., isolated from soil.</title>
        <authorList>
            <person name="Kang H.J."/>
            <person name="Kim S.B."/>
        </authorList>
    </citation>
    <scope>NUCLEOTIDE SEQUENCE [LARGE SCALE GENOMIC DNA]</scope>
    <source>
        <strain evidence="21 22">MMS17-SY002</strain>
    </source>
</reference>
<dbReference type="GO" id="GO:0071949">
    <property type="term" value="F:FAD binding"/>
    <property type="evidence" value="ECO:0007669"/>
    <property type="project" value="InterPro"/>
</dbReference>
<dbReference type="Gene3D" id="3.90.78.10">
    <property type="entry name" value="UDP-N-acetylenolpyruvoylglucosamine reductase, C-terminal domain"/>
    <property type="match status" value="1"/>
</dbReference>
<keyword evidence="12 19" id="KW-0133">Cell shape</keyword>
<evidence type="ECO:0000256" key="4">
    <source>
        <dbReference type="ARBA" id="ARBA00004752"/>
    </source>
</evidence>
<dbReference type="GO" id="GO:0051301">
    <property type="term" value="P:cell division"/>
    <property type="evidence" value="ECO:0007669"/>
    <property type="project" value="UniProtKB-KW"/>
</dbReference>
<dbReference type="HAMAP" id="MF_00037">
    <property type="entry name" value="MurB"/>
    <property type="match status" value="1"/>
</dbReference>
<comment type="similarity">
    <text evidence="19">Belongs to the MurB family.</text>
</comment>
<keyword evidence="11 19" id="KW-0521">NADP</keyword>
<evidence type="ECO:0000256" key="7">
    <source>
        <dbReference type="ARBA" id="ARBA00022490"/>
    </source>
</evidence>
<dbReference type="InterPro" id="IPR011601">
    <property type="entry name" value="MurB_C"/>
</dbReference>
<dbReference type="InterPro" id="IPR016169">
    <property type="entry name" value="FAD-bd_PCMH_sub2"/>
</dbReference>
<dbReference type="SUPFAM" id="SSF56176">
    <property type="entry name" value="FAD-binding/transporter-associated domain-like"/>
    <property type="match status" value="1"/>
</dbReference>
<dbReference type="EMBL" id="CP035544">
    <property type="protein sequence ID" value="QBA63503.1"/>
    <property type="molecule type" value="Genomic_DNA"/>
</dbReference>
<comment type="function">
    <text evidence="2 19">Cell wall formation.</text>
</comment>
<proteinExistence type="inferred from homology"/>
<evidence type="ECO:0000256" key="14">
    <source>
        <dbReference type="ARBA" id="ARBA00023002"/>
    </source>
</evidence>
<dbReference type="InterPro" id="IPR036318">
    <property type="entry name" value="FAD-bd_PCMH-like_sf"/>
</dbReference>
<keyword evidence="22" id="KW-1185">Reference proteome</keyword>
<dbReference type="AlphaFoldDB" id="A0A411E7K4"/>
<keyword evidence="10 19" id="KW-0274">FAD</keyword>
<keyword evidence="9 19" id="KW-0285">Flavoprotein</keyword>
<dbReference type="InterPro" id="IPR036635">
    <property type="entry name" value="MurB_C_sf"/>
</dbReference>